<dbReference type="SMART" id="SM00567">
    <property type="entry name" value="EZ_HEAT"/>
    <property type="match status" value="1"/>
</dbReference>
<dbReference type="Pfam" id="PF13646">
    <property type="entry name" value="HEAT_2"/>
    <property type="match status" value="1"/>
</dbReference>
<reference evidence="1 2" key="1">
    <citation type="journal article" date="2013" name="Mar. Genomics">
        <title>Expression of sulfatases in Rhodopirellula baltica and the diversity of sulfatases in the genus Rhodopirellula.</title>
        <authorList>
            <person name="Wegner C.E."/>
            <person name="Richter-Heitmann T."/>
            <person name="Klindworth A."/>
            <person name="Klockow C."/>
            <person name="Richter M."/>
            <person name="Achstetter T."/>
            <person name="Glockner F.O."/>
            <person name="Harder J."/>
        </authorList>
    </citation>
    <scope>NUCLEOTIDE SEQUENCE [LARGE SCALE GENOMIC DNA]</scope>
    <source>
        <strain evidence="1 2">SM41</strain>
    </source>
</reference>
<proteinExistence type="predicted"/>
<dbReference type="InterPro" id="IPR011989">
    <property type="entry name" value="ARM-like"/>
</dbReference>
<protein>
    <submittedName>
        <fullName evidence="1">PBS lyase HEAT domain protein repeat-containing protein</fullName>
    </submittedName>
</protein>
<comment type="caution">
    <text evidence="1">The sequence shown here is derived from an EMBL/GenBank/DDBJ whole genome shotgun (WGS) entry which is preliminary data.</text>
</comment>
<dbReference type="EMBL" id="ANOH01000399">
    <property type="protein sequence ID" value="EMI52897.1"/>
    <property type="molecule type" value="Genomic_DNA"/>
</dbReference>
<dbReference type="OrthoDB" id="277748at2"/>
<dbReference type="Proteomes" id="UP000011885">
    <property type="component" value="Unassembled WGS sequence"/>
</dbReference>
<keyword evidence="1" id="KW-0456">Lyase</keyword>
<dbReference type="InterPro" id="IPR016024">
    <property type="entry name" value="ARM-type_fold"/>
</dbReference>
<dbReference type="PATRIC" id="fig|1263870.3.peg.5955"/>
<name>M5TUM7_9BACT</name>
<dbReference type="RefSeq" id="WP_008686655.1">
    <property type="nucleotide sequence ID" value="NZ_ANOH01000399.1"/>
</dbReference>
<evidence type="ECO:0000313" key="2">
    <source>
        <dbReference type="Proteomes" id="UP000011885"/>
    </source>
</evidence>
<gene>
    <name evidence="1" type="ORF">RSSM_05624</name>
</gene>
<sequence length="167" mass="18003">MNTIDNWVADLASDDGVIREQARNRLVAKRGPDVVRALVGELVDPRKRVRWEAAKALTEIGDPVAALPLVHAMTDSDDEVAWLAAEGIASLGDVGLSAALSGIAKDCKSLEYCKVAHHCLKGFRKLDLHEEIIAPVMSALEGFEPKLSAPVAAYRALRELKVGVVAR</sequence>
<dbReference type="AlphaFoldDB" id="M5TUM7"/>
<evidence type="ECO:0000313" key="1">
    <source>
        <dbReference type="EMBL" id="EMI52897.1"/>
    </source>
</evidence>
<dbReference type="Gene3D" id="1.25.10.10">
    <property type="entry name" value="Leucine-rich Repeat Variant"/>
    <property type="match status" value="1"/>
</dbReference>
<dbReference type="SUPFAM" id="SSF48371">
    <property type="entry name" value="ARM repeat"/>
    <property type="match status" value="1"/>
</dbReference>
<keyword evidence="2" id="KW-1185">Reference proteome</keyword>
<accession>M5TUM7</accession>
<dbReference type="GO" id="GO:0016829">
    <property type="term" value="F:lyase activity"/>
    <property type="evidence" value="ECO:0007669"/>
    <property type="project" value="UniProtKB-KW"/>
</dbReference>
<dbReference type="InterPro" id="IPR004155">
    <property type="entry name" value="PBS_lyase_HEAT"/>
</dbReference>
<organism evidence="1 2">
    <name type="scientific">Rhodopirellula sallentina SM41</name>
    <dbReference type="NCBI Taxonomy" id="1263870"/>
    <lineage>
        <taxon>Bacteria</taxon>
        <taxon>Pseudomonadati</taxon>
        <taxon>Planctomycetota</taxon>
        <taxon>Planctomycetia</taxon>
        <taxon>Pirellulales</taxon>
        <taxon>Pirellulaceae</taxon>
        <taxon>Rhodopirellula</taxon>
    </lineage>
</organism>